<dbReference type="Pfam" id="PF00083">
    <property type="entry name" value="Sugar_tr"/>
    <property type="match status" value="1"/>
</dbReference>
<evidence type="ECO:0000256" key="2">
    <source>
        <dbReference type="ARBA" id="ARBA00022448"/>
    </source>
</evidence>
<feature type="transmembrane region" description="Helical" evidence="9">
    <location>
        <begin position="528"/>
        <end position="552"/>
    </location>
</feature>
<protein>
    <submittedName>
        <fullName evidence="11">Putative proline/betaine transporter</fullName>
    </submittedName>
</protein>
<evidence type="ECO:0000256" key="1">
    <source>
        <dbReference type="ARBA" id="ARBA00004651"/>
    </source>
</evidence>
<dbReference type="InterPro" id="IPR005829">
    <property type="entry name" value="Sugar_transporter_CS"/>
</dbReference>
<organism evidence="11 12">
    <name type="scientific">Burkholderia pseudomallei (strain 1710b)</name>
    <dbReference type="NCBI Taxonomy" id="320372"/>
    <lineage>
        <taxon>Bacteria</taxon>
        <taxon>Pseudomonadati</taxon>
        <taxon>Pseudomonadota</taxon>
        <taxon>Betaproteobacteria</taxon>
        <taxon>Burkholderiales</taxon>
        <taxon>Burkholderiaceae</taxon>
        <taxon>Burkholderia</taxon>
        <taxon>pseudomallei group</taxon>
    </lineage>
</organism>
<feature type="compositionally biased region" description="Basic and acidic residues" evidence="8">
    <location>
        <begin position="596"/>
        <end position="618"/>
    </location>
</feature>
<dbReference type="PANTHER" id="PTHR43528:SF1">
    <property type="entry name" value="ALPHA-KETOGLUTARATE PERMEASE"/>
    <property type="match status" value="1"/>
</dbReference>
<feature type="region of interest" description="Disordered" evidence="8">
    <location>
        <begin position="50"/>
        <end position="79"/>
    </location>
</feature>
<evidence type="ECO:0000259" key="10">
    <source>
        <dbReference type="PROSITE" id="PS50850"/>
    </source>
</evidence>
<dbReference type="InterPro" id="IPR051084">
    <property type="entry name" value="H+-coupled_symporters"/>
</dbReference>
<keyword evidence="7 9" id="KW-0472">Membrane</keyword>
<feature type="transmembrane region" description="Helical" evidence="9">
    <location>
        <begin position="266"/>
        <end position="286"/>
    </location>
</feature>
<dbReference type="AlphaFoldDB" id="Q3JTV3"/>
<feature type="region of interest" description="Disordered" evidence="8">
    <location>
        <begin position="588"/>
        <end position="628"/>
    </location>
</feature>
<reference evidence="11 12" key="1">
    <citation type="submission" date="2005-09" db="EMBL/GenBank/DDBJ databases">
        <authorList>
            <person name="Woods D.E."/>
            <person name="Nierman W.C."/>
        </authorList>
    </citation>
    <scope>NUCLEOTIDE SEQUENCE [LARGE SCALE GENOMIC DNA]</scope>
    <source>
        <strain evidence="11 12">1710b</strain>
    </source>
</reference>
<dbReference type="InterPro" id="IPR005828">
    <property type="entry name" value="MFS_sugar_transport-like"/>
</dbReference>
<dbReference type="PROSITE" id="PS00216">
    <property type="entry name" value="SUGAR_TRANSPORT_1"/>
    <property type="match status" value="1"/>
</dbReference>
<dbReference type="Proteomes" id="UP000002700">
    <property type="component" value="Chromosome I"/>
</dbReference>
<accession>Q3JTV3</accession>
<feature type="transmembrane region" description="Helical" evidence="9">
    <location>
        <begin position="307"/>
        <end position="330"/>
    </location>
</feature>
<dbReference type="EnsemblBacteria" id="ABA48760">
    <property type="protein sequence ID" value="ABA48760"/>
    <property type="gene ID" value="BURPS1710b_1596"/>
</dbReference>
<keyword evidence="6 9" id="KW-1133">Transmembrane helix</keyword>
<name>Q3JTV3_BURP1</name>
<evidence type="ECO:0000256" key="6">
    <source>
        <dbReference type="ARBA" id="ARBA00022989"/>
    </source>
</evidence>
<dbReference type="KEGG" id="bpm:BURPS1710b_1596"/>
<dbReference type="PROSITE" id="PS00217">
    <property type="entry name" value="SUGAR_TRANSPORT_2"/>
    <property type="match status" value="1"/>
</dbReference>
<evidence type="ECO:0000256" key="8">
    <source>
        <dbReference type="SAM" id="MobiDB-lite"/>
    </source>
</evidence>
<feature type="transmembrane region" description="Helical" evidence="9">
    <location>
        <begin position="209"/>
        <end position="230"/>
    </location>
</feature>
<dbReference type="SUPFAM" id="SSF103473">
    <property type="entry name" value="MFS general substrate transporter"/>
    <property type="match status" value="1"/>
</dbReference>
<dbReference type="InterPro" id="IPR036259">
    <property type="entry name" value="MFS_trans_sf"/>
</dbReference>
<evidence type="ECO:0000313" key="12">
    <source>
        <dbReference type="Proteomes" id="UP000002700"/>
    </source>
</evidence>
<dbReference type="Gene3D" id="1.20.1250.20">
    <property type="entry name" value="MFS general substrate transporter like domains"/>
    <property type="match status" value="2"/>
</dbReference>
<dbReference type="FunFam" id="1.20.1250.20:FF:000001">
    <property type="entry name" value="Dicarboxylate MFS transporter"/>
    <property type="match status" value="1"/>
</dbReference>
<proteinExistence type="predicted"/>
<dbReference type="GO" id="GO:0015293">
    <property type="term" value="F:symporter activity"/>
    <property type="evidence" value="ECO:0007669"/>
    <property type="project" value="UniProtKB-KW"/>
</dbReference>
<dbReference type="NCBIfam" id="NF007927">
    <property type="entry name" value="PRK10642.1"/>
    <property type="match status" value="1"/>
</dbReference>
<dbReference type="HOGENOM" id="CLU_001265_39_0_4"/>
<feature type="transmembrane region" description="Helical" evidence="9">
    <location>
        <begin position="467"/>
        <end position="486"/>
    </location>
</feature>
<dbReference type="GO" id="GO:0005886">
    <property type="term" value="C:plasma membrane"/>
    <property type="evidence" value="ECO:0007669"/>
    <property type="project" value="UniProtKB-SubCell"/>
</dbReference>
<dbReference type="EMBL" id="CP000124">
    <property type="protein sequence ID" value="ABA48760.1"/>
    <property type="molecule type" value="Genomic_DNA"/>
</dbReference>
<feature type="transmembrane region" description="Helical" evidence="9">
    <location>
        <begin position="435"/>
        <end position="455"/>
    </location>
</feature>
<feature type="compositionally biased region" description="Low complexity" evidence="8">
    <location>
        <begin position="135"/>
        <end position="148"/>
    </location>
</feature>
<keyword evidence="2" id="KW-0813">Transport</keyword>
<dbReference type="InterPro" id="IPR020846">
    <property type="entry name" value="MFS_dom"/>
</dbReference>
<dbReference type="CDD" id="cd17366">
    <property type="entry name" value="MFS_ProP"/>
    <property type="match status" value="1"/>
</dbReference>
<feature type="transmembrane region" description="Helical" evidence="9">
    <location>
        <begin position="492"/>
        <end position="516"/>
    </location>
</feature>
<evidence type="ECO:0000256" key="9">
    <source>
        <dbReference type="SAM" id="Phobius"/>
    </source>
</evidence>
<keyword evidence="3" id="KW-1003">Cell membrane</keyword>
<keyword evidence="4 9" id="KW-0812">Transmembrane</keyword>
<evidence type="ECO:0000256" key="3">
    <source>
        <dbReference type="ARBA" id="ARBA00022475"/>
    </source>
</evidence>
<evidence type="ECO:0000256" key="7">
    <source>
        <dbReference type="ARBA" id="ARBA00023136"/>
    </source>
</evidence>
<feature type="transmembrane region" description="Helical" evidence="9">
    <location>
        <begin position="400"/>
        <end position="423"/>
    </location>
</feature>
<sequence length="628" mass="67545">MSLLSTVYACHLFRSPDRSAACRDWSPGISLTRKRAFGQLFSFRRPRRAFNRPRTPRDAPVRRPSPCGGLFSRVQARDDPRSRADRFPLWIKRFMRPFTLATDPRPIASGTPGKPWRTAPRRAVRPPSQEFSTLTATPAPSSSSSAPTEGALPAAAHEITVVDQGLLKRAVGAMALGNAMEWFDFGVYSYIAVTLGQVFFPSSSPSAQLLATFGTFAAAFLVRPLGGMVFGPLGDRIGRQRVLAMTMIMMAVGTFAIGLIPSYDSIGLLAPVLLLVARLVQGFSTGGEYGGAATFIAEFSTDKRRGFMGSFLEFGTLIGYVMGAGVVALLTASLSHDALLSWGWRVPFLIAGPLGLIGLYIRMRLEETPAFKRQAEAREAQDKAVPKAHFRRQLARHWRALLLCVGLVLIFNVTDYMALSYLPSYLSSTLHFDEAHGLVLILIVMVLMMPMTLATGRLSDAVGRKPVMLAGCVGLFALAIPALLLIRTGETALVFGGLLILGALLSCFTGVMPSALPALFPTEIRYGALAIGFNVSVSLFGGTTPLAAAWLVDATGNLMMPAYYLMGAAVIGAISVLALPESARQPLKGSPPAVASHREAHALAREIKRREAAERDDSGYPSAAALRA</sequence>
<feature type="domain" description="Major facilitator superfamily (MFS) profile" evidence="10">
    <location>
        <begin position="170"/>
        <end position="584"/>
    </location>
</feature>
<dbReference type="PROSITE" id="PS50850">
    <property type="entry name" value="MFS"/>
    <property type="match status" value="1"/>
</dbReference>
<feature type="transmembrane region" description="Helical" evidence="9">
    <location>
        <begin position="342"/>
        <end position="363"/>
    </location>
</feature>
<feature type="region of interest" description="Disordered" evidence="8">
    <location>
        <begin position="102"/>
        <end position="150"/>
    </location>
</feature>
<dbReference type="PANTHER" id="PTHR43528">
    <property type="entry name" value="ALPHA-KETOGLUTARATE PERMEASE"/>
    <property type="match status" value="1"/>
</dbReference>
<comment type="subcellular location">
    <subcellularLocation>
        <location evidence="1">Cell membrane</location>
        <topology evidence="1">Multi-pass membrane protein</topology>
    </subcellularLocation>
</comment>
<evidence type="ECO:0000256" key="5">
    <source>
        <dbReference type="ARBA" id="ARBA00022847"/>
    </source>
</evidence>
<feature type="transmembrane region" description="Helical" evidence="9">
    <location>
        <begin position="558"/>
        <end position="579"/>
    </location>
</feature>
<gene>
    <name evidence="11" type="primary">proP</name>
    <name evidence="11" type="ordered locus">BURPS1710b_1596</name>
</gene>
<feature type="transmembrane region" description="Helical" evidence="9">
    <location>
        <begin position="242"/>
        <end position="260"/>
    </location>
</feature>
<evidence type="ECO:0000256" key="4">
    <source>
        <dbReference type="ARBA" id="ARBA00022692"/>
    </source>
</evidence>
<evidence type="ECO:0000313" key="11">
    <source>
        <dbReference type="EMBL" id="ABA48760.1"/>
    </source>
</evidence>
<keyword evidence="5" id="KW-0769">Symport</keyword>